<name>A0AAV2NW35_9HYME</name>
<dbReference type="Proteomes" id="UP001497644">
    <property type="component" value="Chromosome 4"/>
</dbReference>
<evidence type="ECO:0000313" key="2">
    <source>
        <dbReference type="Proteomes" id="UP001497644"/>
    </source>
</evidence>
<organism evidence="1 2">
    <name type="scientific">Lasius platythorax</name>
    <dbReference type="NCBI Taxonomy" id="488582"/>
    <lineage>
        <taxon>Eukaryota</taxon>
        <taxon>Metazoa</taxon>
        <taxon>Ecdysozoa</taxon>
        <taxon>Arthropoda</taxon>
        <taxon>Hexapoda</taxon>
        <taxon>Insecta</taxon>
        <taxon>Pterygota</taxon>
        <taxon>Neoptera</taxon>
        <taxon>Endopterygota</taxon>
        <taxon>Hymenoptera</taxon>
        <taxon>Apocrita</taxon>
        <taxon>Aculeata</taxon>
        <taxon>Formicoidea</taxon>
        <taxon>Formicidae</taxon>
        <taxon>Formicinae</taxon>
        <taxon>Lasius</taxon>
        <taxon>Lasius</taxon>
    </lineage>
</organism>
<evidence type="ECO:0000313" key="1">
    <source>
        <dbReference type="EMBL" id="CAL1683771.1"/>
    </source>
</evidence>
<reference evidence="1" key="1">
    <citation type="submission" date="2024-04" db="EMBL/GenBank/DDBJ databases">
        <authorList>
            <consortium name="Molecular Ecology Group"/>
        </authorList>
    </citation>
    <scope>NUCLEOTIDE SEQUENCE</scope>
</reference>
<protein>
    <submittedName>
        <fullName evidence="1">Uncharacterized protein</fullName>
    </submittedName>
</protein>
<gene>
    <name evidence="1" type="ORF">LPLAT_LOCUS9437</name>
</gene>
<proteinExistence type="predicted"/>
<accession>A0AAV2NW35</accession>
<dbReference type="AlphaFoldDB" id="A0AAV2NW35"/>
<sequence length="124" mass="14146">MTRSRQQLYLNAGRFQESSCFKLVTNMSDLTSRYESDLASGDSVISRERCFMHGGLHRRRALPRTTCTRRSFSRRSIDKSQRLVPRRRECGLLREEVNVAECPSALGGSLHHQVGGWRGSTTSR</sequence>
<keyword evidence="2" id="KW-1185">Reference proteome</keyword>
<dbReference type="EMBL" id="OZ034827">
    <property type="protein sequence ID" value="CAL1683771.1"/>
    <property type="molecule type" value="Genomic_DNA"/>
</dbReference>